<evidence type="ECO:0000313" key="7">
    <source>
        <dbReference type="Proteomes" id="UP000242188"/>
    </source>
</evidence>
<dbReference type="PANTHER" id="PTHR24251:SF30">
    <property type="entry name" value="MEMBRANE FRIZZLED-RELATED PROTEIN"/>
    <property type="match status" value="1"/>
</dbReference>
<keyword evidence="1" id="KW-0677">Repeat</keyword>
<protein>
    <submittedName>
        <fullName evidence="6">Tolloid-like protein 2</fullName>
    </submittedName>
</protein>
<dbReference type="PROSITE" id="PS01180">
    <property type="entry name" value="CUB"/>
    <property type="match status" value="1"/>
</dbReference>
<feature type="domain" description="CUB" evidence="5">
    <location>
        <begin position="1"/>
        <end position="85"/>
    </location>
</feature>
<dbReference type="InterPro" id="IPR035914">
    <property type="entry name" value="Sperma_CUB_dom_sf"/>
</dbReference>
<organism evidence="6 7">
    <name type="scientific">Mizuhopecten yessoensis</name>
    <name type="common">Japanese scallop</name>
    <name type="synonym">Patinopecten yessoensis</name>
    <dbReference type="NCBI Taxonomy" id="6573"/>
    <lineage>
        <taxon>Eukaryota</taxon>
        <taxon>Metazoa</taxon>
        <taxon>Spiralia</taxon>
        <taxon>Lophotrochozoa</taxon>
        <taxon>Mollusca</taxon>
        <taxon>Bivalvia</taxon>
        <taxon>Autobranchia</taxon>
        <taxon>Pteriomorphia</taxon>
        <taxon>Pectinida</taxon>
        <taxon>Pectinoidea</taxon>
        <taxon>Pectinidae</taxon>
        <taxon>Mizuhopecten</taxon>
    </lineage>
</organism>
<evidence type="ECO:0000256" key="3">
    <source>
        <dbReference type="PROSITE-ProRule" id="PRU00059"/>
    </source>
</evidence>
<dbReference type="CDD" id="cd00041">
    <property type="entry name" value="CUB"/>
    <property type="match status" value="1"/>
</dbReference>
<keyword evidence="2" id="KW-1015">Disulfide bond</keyword>
<accession>A0A210Q4Z6</accession>
<dbReference type="PANTHER" id="PTHR24251">
    <property type="entry name" value="OVOCHYMASE-RELATED"/>
    <property type="match status" value="1"/>
</dbReference>
<dbReference type="OrthoDB" id="6161791at2759"/>
<keyword evidence="4" id="KW-0472">Membrane</keyword>
<dbReference type="AlphaFoldDB" id="A0A210Q4Z6"/>
<evidence type="ECO:0000256" key="1">
    <source>
        <dbReference type="ARBA" id="ARBA00022737"/>
    </source>
</evidence>
<evidence type="ECO:0000313" key="6">
    <source>
        <dbReference type="EMBL" id="OWF43814.1"/>
    </source>
</evidence>
<keyword evidence="4" id="KW-1133">Transmembrane helix</keyword>
<keyword evidence="7" id="KW-1185">Reference proteome</keyword>
<comment type="caution">
    <text evidence="6">The sequence shown here is derived from an EMBL/GenBank/DDBJ whole genome shotgun (WGS) entry which is preliminary data.</text>
</comment>
<gene>
    <name evidence="6" type="ORF">KP79_PYT12595</name>
</gene>
<feature type="transmembrane region" description="Helical" evidence="4">
    <location>
        <begin position="90"/>
        <end position="114"/>
    </location>
</feature>
<reference evidence="6 7" key="1">
    <citation type="journal article" date="2017" name="Nat. Ecol. Evol.">
        <title>Scallop genome provides insights into evolution of bilaterian karyotype and development.</title>
        <authorList>
            <person name="Wang S."/>
            <person name="Zhang J."/>
            <person name="Jiao W."/>
            <person name="Li J."/>
            <person name="Xun X."/>
            <person name="Sun Y."/>
            <person name="Guo X."/>
            <person name="Huan P."/>
            <person name="Dong B."/>
            <person name="Zhang L."/>
            <person name="Hu X."/>
            <person name="Sun X."/>
            <person name="Wang J."/>
            <person name="Zhao C."/>
            <person name="Wang Y."/>
            <person name="Wang D."/>
            <person name="Huang X."/>
            <person name="Wang R."/>
            <person name="Lv J."/>
            <person name="Li Y."/>
            <person name="Zhang Z."/>
            <person name="Liu B."/>
            <person name="Lu W."/>
            <person name="Hui Y."/>
            <person name="Liang J."/>
            <person name="Zhou Z."/>
            <person name="Hou R."/>
            <person name="Li X."/>
            <person name="Liu Y."/>
            <person name="Li H."/>
            <person name="Ning X."/>
            <person name="Lin Y."/>
            <person name="Zhao L."/>
            <person name="Xing Q."/>
            <person name="Dou J."/>
            <person name="Li Y."/>
            <person name="Mao J."/>
            <person name="Guo H."/>
            <person name="Dou H."/>
            <person name="Li T."/>
            <person name="Mu C."/>
            <person name="Jiang W."/>
            <person name="Fu Q."/>
            <person name="Fu X."/>
            <person name="Miao Y."/>
            <person name="Liu J."/>
            <person name="Yu Q."/>
            <person name="Li R."/>
            <person name="Liao H."/>
            <person name="Li X."/>
            <person name="Kong Y."/>
            <person name="Jiang Z."/>
            <person name="Chourrout D."/>
            <person name="Li R."/>
            <person name="Bao Z."/>
        </authorList>
    </citation>
    <scope>NUCLEOTIDE SEQUENCE [LARGE SCALE GENOMIC DNA]</scope>
    <source>
        <strain evidence="6 7">PY_sf001</strain>
    </source>
</reference>
<evidence type="ECO:0000256" key="4">
    <source>
        <dbReference type="SAM" id="Phobius"/>
    </source>
</evidence>
<evidence type="ECO:0000256" key="2">
    <source>
        <dbReference type="ARBA" id="ARBA00023157"/>
    </source>
</evidence>
<dbReference type="Gene3D" id="2.60.120.290">
    <property type="entry name" value="Spermadhesin, CUB domain"/>
    <property type="match status" value="1"/>
</dbReference>
<sequence length="212" mass="24017">MFQSWSIETEDSLNVVEVMIDTDIETCCDSLELFDGPNSEADSLGIFRGTYSGNKVTSSGRQMYVVFRSDSSVQRRGFRLAYKQVDEKKVIWMIVGIVLAVLITILSVCLILFLCGVCKSKDQVASIRPNYGQHQQPVWMIPRPQNHVQVVPGQFVPPPTYQDVTYQNQQAMDMQDMDRGVRPGTADMAMSNVSRDNIMVNSLPPRQHYERT</sequence>
<name>A0A210Q4Z6_MIZYE</name>
<dbReference type="Pfam" id="PF00431">
    <property type="entry name" value="CUB"/>
    <property type="match status" value="1"/>
</dbReference>
<dbReference type="EMBL" id="NEDP02004995">
    <property type="protein sequence ID" value="OWF43814.1"/>
    <property type="molecule type" value="Genomic_DNA"/>
</dbReference>
<dbReference type="SMART" id="SM00042">
    <property type="entry name" value="CUB"/>
    <property type="match status" value="1"/>
</dbReference>
<dbReference type="SUPFAM" id="SSF49854">
    <property type="entry name" value="Spermadhesin, CUB domain"/>
    <property type="match status" value="1"/>
</dbReference>
<evidence type="ECO:0000259" key="5">
    <source>
        <dbReference type="PROSITE" id="PS01180"/>
    </source>
</evidence>
<dbReference type="Proteomes" id="UP000242188">
    <property type="component" value="Unassembled WGS sequence"/>
</dbReference>
<comment type="caution">
    <text evidence="3">Lacks conserved residue(s) required for the propagation of feature annotation.</text>
</comment>
<dbReference type="InterPro" id="IPR000859">
    <property type="entry name" value="CUB_dom"/>
</dbReference>
<proteinExistence type="predicted"/>
<keyword evidence="4" id="KW-0812">Transmembrane</keyword>